<gene>
    <name evidence="1" type="ORF">Py17XNL_001400857</name>
</gene>
<evidence type="ECO:0000313" key="2">
    <source>
        <dbReference type="Proteomes" id="UP001054126"/>
    </source>
</evidence>
<evidence type="ECO:0000313" key="1">
    <source>
        <dbReference type="EMBL" id="WBY60541.1"/>
    </source>
</evidence>
<dbReference type="AlphaFoldDB" id="A0AAF0B751"/>
<protein>
    <submittedName>
        <fullName evidence="1">Fam-a protein</fullName>
    </submittedName>
</protein>
<name>A0AAF0B751_PLAYO</name>
<sequence>MSSANINDHNPSNKKYQNEIVKSANLFKTDIDSEQDIRKGKLKKTFVNLIGYLIEKKDRYINITYVDSIEGHSYGFLNALLSFPKFK</sequence>
<accession>A0AAF0B751</accession>
<proteinExistence type="predicted"/>
<dbReference type="Proteomes" id="UP001054126">
    <property type="component" value="Chromosome 14"/>
</dbReference>
<reference evidence="1" key="1">
    <citation type="submission" date="2023-01" db="EMBL/GenBank/DDBJ databases">
        <title>Long-Read Genome Assembly and Gene Model Annotations for the Rodent Malaria Parasite Plasmodium yoelii 17XNL.</title>
        <authorList>
            <person name="Mitchell G.J."/>
            <person name="Sebastian A."/>
            <person name="Albert I."/>
            <person name="Lindner S.E."/>
        </authorList>
    </citation>
    <scope>NUCLEOTIDE SEQUENCE</scope>
    <source>
        <strain evidence="1">17XNL clone 1.1</strain>
    </source>
</reference>
<dbReference type="EMBL" id="CP115538">
    <property type="protein sequence ID" value="WBY60541.1"/>
    <property type="molecule type" value="Genomic_DNA"/>
</dbReference>
<organism evidence="1 2">
    <name type="scientific">Plasmodium yoelii yoelii</name>
    <dbReference type="NCBI Taxonomy" id="73239"/>
    <lineage>
        <taxon>Eukaryota</taxon>
        <taxon>Sar</taxon>
        <taxon>Alveolata</taxon>
        <taxon>Apicomplexa</taxon>
        <taxon>Aconoidasida</taxon>
        <taxon>Haemosporida</taxon>
        <taxon>Plasmodiidae</taxon>
        <taxon>Plasmodium</taxon>
        <taxon>Plasmodium (Vinckeia)</taxon>
    </lineage>
</organism>